<dbReference type="Pfam" id="PF13646">
    <property type="entry name" value="HEAT_2"/>
    <property type="match status" value="1"/>
</dbReference>
<dbReference type="AlphaFoldDB" id="A0A3B0T0I9"/>
<sequence length="337" mass="36369">MIGLLGFVAALLVVNAVFAGMVLLLRIRSNARAKRYDEIERQWEPVIVGIVSATSDPIPAVPDDEVRHVLEIAARFARRLKGRELESVRRFSTTYVDSLLEDLSDPSSEKRGAAVDKISVLALDSHAEHIVAALDDPSPRVSLVAARALSHPNRLECTAAVLDQLHRYARWSPSLISTMLAQVGTGALIDLQAYLGDATRPSHERAVVAGALRLLRDPHSAQIAGGALGSEDPELIVACLRLIDAVGSKEQADAVRPLVNHPAFFVRSEAVAVLSHIGDATDIEAITANLYHDSPWVTIRAARALLELGQRQLLMSLAMGEGLAAESAREVLYEEAA</sequence>
<evidence type="ECO:0008006" key="2">
    <source>
        <dbReference type="Google" id="ProtNLM"/>
    </source>
</evidence>
<organism evidence="1">
    <name type="scientific">hydrothermal vent metagenome</name>
    <dbReference type="NCBI Taxonomy" id="652676"/>
    <lineage>
        <taxon>unclassified sequences</taxon>
        <taxon>metagenomes</taxon>
        <taxon>ecological metagenomes</taxon>
    </lineage>
</organism>
<proteinExistence type="predicted"/>
<protein>
    <recommendedName>
        <fullName evidence="2">HEAT repeat domain-containing protein</fullName>
    </recommendedName>
</protein>
<dbReference type="InterPro" id="IPR011989">
    <property type="entry name" value="ARM-like"/>
</dbReference>
<dbReference type="EMBL" id="UOEI01000563">
    <property type="protein sequence ID" value="VAW07972.1"/>
    <property type="molecule type" value="Genomic_DNA"/>
</dbReference>
<gene>
    <name evidence="1" type="ORF">MNBD_ACTINO01-658</name>
</gene>
<name>A0A3B0T0I9_9ZZZZ</name>
<evidence type="ECO:0000313" key="1">
    <source>
        <dbReference type="EMBL" id="VAW07972.1"/>
    </source>
</evidence>
<dbReference type="Gene3D" id="1.25.10.10">
    <property type="entry name" value="Leucine-rich Repeat Variant"/>
    <property type="match status" value="2"/>
</dbReference>
<accession>A0A3B0T0I9</accession>
<reference evidence="1" key="1">
    <citation type="submission" date="2018-06" db="EMBL/GenBank/DDBJ databases">
        <authorList>
            <person name="Zhirakovskaya E."/>
        </authorList>
    </citation>
    <scope>NUCLEOTIDE SEQUENCE</scope>
</reference>
<dbReference type="SUPFAM" id="SSF48371">
    <property type="entry name" value="ARM repeat"/>
    <property type="match status" value="1"/>
</dbReference>
<dbReference type="InterPro" id="IPR016024">
    <property type="entry name" value="ARM-type_fold"/>
</dbReference>